<comment type="caution">
    <text evidence="2">The sequence shown here is derived from an EMBL/GenBank/DDBJ whole genome shotgun (WGS) entry which is preliminary data.</text>
</comment>
<evidence type="ECO:0000259" key="1">
    <source>
        <dbReference type="Pfam" id="PF03412"/>
    </source>
</evidence>
<dbReference type="Pfam" id="PF03412">
    <property type="entry name" value="Peptidase_C39"/>
    <property type="match status" value="1"/>
</dbReference>
<sequence>MKYQVVLQNSEEDCGATCLATAAKHYGRTKQF</sequence>
<organism evidence="2 3">
    <name type="scientific">Nostoc cf. edaphicum LEGE 07299</name>
    <dbReference type="NCBI Taxonomy" id="2777974"/>
    <lineage>
        <taxon>Bacteria</taxon>
        <taxon>Bacillati</taxon>
        <taxon>Cyanobacteriota</taxon>
        <taxon>Cyanophyceae</taxon>
        <taxon>Nostocales</taxon>
        <taxon>Nostocaceae</taxon>
        <taxon>Nostoc</taxon>
    </lineage>
</organism>
<name>A0ABR9U2K7_9NOSO</name>
<reference evidence="2 3" key="1">
    <citation type="submission" date="2020-10" db="EMBL/GenBank/DDBJ databases">
        <authorList>
            <person name="Castelo-Branco R."/>
            <person name="Eusebio N."/>
            <person name="Adriana R."/>
            <person name="Vieira A."/>
            <person name="Brugerolle De Fraissinette N."/>
            <person name="Rezende De Castro R."/>
            <person name="Schneider M.P."/>
            <person name="Vasconcelos V."/>
            <person name="Leao P.N."/>
        </authorList>
    </citation>
    <scope>NUCLEOTIDE SEQUENCE [LARGE SCALE GENOMIC DNA]</scope>
    <source>
        <strain evidence="2 3">LEGE 07299</strain>
    </source>
</reference>
<proteinExistence type="predicted"/>
<dbReference type="InterPro" id="IPR005074">
    <property type="entry name" value="Peptidase_C39"/>
</dbReference>
<keyword evidence="3" id="KW-1185">Reference proteome</keyword>
<dbReference type="Gene3D" id="3.90.70.10">
    <property type="entry name" value="Cysteine proteinases"/>
    <property type="match status" value="1"/>
</dbReference>
<accession>A0ABR9U2K7</accession>
<feature type="domain" description="Peptidase C39" evidence="1">
    <location>
        <begin position="2"/>
        <end position="29"/>
    </location>
</feature>
<evidence type="ECO:0000313" key="2">
    <source>
        <dbReference type="EMBL" id="MBE9106896.1"/>
    </source>
</evidence>
<dbReference type="RefSeq" id="WP_194046320.1">
    <property type="nucleotide sequence ID" value="NZ_JADEXF010000673.1"/>
</dbReference>
<dbReference type="EMBL" id="JADEXF010000673">
    <property type="protein sequence ID" value="MBE9106896.1"/>
    <property type="molecule type" value="Genomic_DNA"/>
</dbReference>
<gene>
    <name evidence="2" type="ORF">IQ229_18780</name>
</gene>
<evidence type="ECO:0000313" key="3">
    <source>
        <dbReference type="Proteomes" id="UP000647836"/>
    </source>
</evidence>
<dbReference type="Proteomes" id="UP000647836">
    <property type="component" value="Unassembled WGS sequence"/>
</dbReference>
<protein>
    <recommendedName>
        <fullName evidence="1">Peptidase C39 domain-containing protein</fullName>
    </recommendedName>
</protein>